<accession>A0AAV2DZB1</accession>
<feature type="compositionally biased region" description="Pro residues" evidence="1">
    <location>
        <begin position="85"/>
        <end position="94"/>
    </location>
</feature>
<name>A0AAV2DZB1_9ROSI</name>
<dbReference type="Proteomes" id="UP001497516">
    <property type="component" value="Chromosome 3"/>
</dbReference>
<evidence type="ECO:0000313" key="2">
    <source>
        <dbReference type="EMBL" id="CAL1378897.1"/>
    </source>
</evidence>
<evidence type="ECO:0000256" key="1">
    <source>
        <dbReference type="SAM" id="MobiDB-lite"/>
    </source>
</evidence>
<feature type="region of interest" description="Disordered" evidence="1">
    <location>
        <begin position="65"/>
        <end position="94"/>
    </location>
</feature>
<dbReference type="EMBL" id="OZ034816">
    <property type="protein sequence ID" value="CAL1378897.1"/>
    <property type="molecule type" value="Genomic_DNA"/>
</dbReference>
<evidence type="ECO:0000313" key="3">
    <source>
        <dbReference type="Proteomes" id="UP001497516"/>
    </source>
</evidence>
<dbReference type="AlphaFoldDB" id="A0AAV2DZB1"/>
<reference evidence="2 3" key="1">
    <citation type="submission" date="2024-04" db="EMBL/GenBank/DDBJ databases">
        <authorList>
            <person name="Fracassetti M."/>
        </authorList>
    </citation>
    <scope>NUCLEOTIDE SEQUENCE [LARGE SCALE GENOMIC DNA]</scope>
</reference>
<feature type="compositionally biased region" description="Polar residues" evidence="1">
    <location>
        <begin position="65"/>
        <end position="77"/>
    </location>
</feature>
<keyword evidence="3" id="KW-1185">Reference proteome</keyword>
<sequence length="158" mass="18072">MGELSWASACLANIYLLGNIYHPPSYHQSPYDPHPISYHDPCPPYYDPRPPYYDPRLNFFNEPPTSSGTWHDGSSTNAHHDFNPIPRPHQPWPPTPHRMSVEVPCSTLEAPHTTDQSQHSTDEACHRNHRWSLPSAVVQGARKPFSPMSPMDFLEMDF</sequence>
<proteinExistence type="predicted"/>
<gene>
    <name evidence="2" type="ORF">LTRI10_LOCUS20446</name>
</gene>
<organism evidence="2 3">
    <name type="scientific">Linum trigynum</name>
    <dbReference type="NCBI Taxonomy" id="586398"/>
    <lineage>
        <taxon>Eukaryota</taxon>
        <taxon>Viridiplantae</taxon>
        <taxon>Streptophyta</taxon>
        <taxon>Embryophyta</taxon>
        <taxon>Tracheophyta</taxon>
        <taxon>Spermatophyta</taxon>
        <taxon>Magnoliopsida</taxon>
        <taxon>eudicotyledons</taxon>
        <taxon>Gunneridae</taxon>
        <taxon>Pentapetalae</taxon>
        <taxon>rosids</taxon>
        <taxon>fabids</taxon>
        <taxon>Malpighiales</taxon>
        <taxon>Linaceae</taxon>
        <taxon>Linum</taxon>
    </lineage>
</organism>
<protein>
    <submittedName>
        <fullName evidence="2">Uncharacterized protein</fullName>
    </submittedName>
</protein>